<dbReference type="SUPFAM" id="SSF55383">
    <property type="entry name" value="Copper amine oxidase, domain N"/>
    <property type="match status" value="1"/>
</dbReference>
<dbReference type="PANTHER" id="PTHR30383">
    <property type="entry name" value="THIOESTERASE 1/PROTEASE 1/LYSOPHOSPHOLIPASE L1"/>
    <property type="match status" value="1"/>
</dbReference>
<organism evidence="4 5">
    <name type="scientific">Fontibacillus panacisegetis</name>
    <dbReference type="NCBI Taxonomy" id="670482"/>
    <lineage>
        <taxon>Bacteria</taxon>
        <taxon>Bacillati</taxon>
        <taxon>Bacillota</taxon>
        <taxon>Bacilli</taxon>
        <taxon>Bacillales</taxon>
        <taxon>Paenibacillaceae</taxon>
        <taxon>Fontibacillus</taxon>
    </lineage>
</organism>
<dbReference type="RefSeq" id="WP_245742518.1">
    <property type="nucleotide sequence ID" value="NZ_FNBG01000022.1"/>
</dbReference>
<sequence length="418" mass="44734">MNKKRNKMPIISAIVVIMLMLNGSAAAASSLTSSTPADEYLIVALGDSISAGYEPGMDEKSVPYGFVERLSEQGLFHGRTKSVNYGILGLTSTGLGNYVSAIKDGKQVTPNEIQQGLPDPRIAAFAAGTSTAKADLSNADLITITIGGNDIQKLLPDIKDMSSDQVKVQSTDILTNYALQVRSIVDTLIELNPEAQIVVADQYQPIPKIAGAGTYVTLQNVATSFTAVVDEIAEQYTAQGKNVKAAHVAEAFVGREISLTHIYPETDIHPNQKGYEEIAKVISKVVWDSYTETAAKKGEAEISIVVKGVELKSQYQPVLKNGQTFIAIKDITDAIGGESRWNSKTQSATVTYEGRSVVIPMGSNKITSNGETLTTASPAFLHKIGKESKTYVPLAILAQGLGLDVKYSGKTKTVFINL</sequence>
<dbReference type="Pfam" id="PF07833">
    <property type="entry name" value="Cu_amine_oxidN1"/>
    <property type="match status" value="1"/>
</dbReference>
<feature type="domain" description="Copper amine oxidase-like N-terminal" evidence="2">
    <location>
        <begin position="305"/>
        <end position="416"/>
    </location>
</feature>
<evidence type="ECO:0000256" key="1">
    <source>
        <dbReference type="SAM" id="SignalP"/>
    </source>
</evidence>
<dbReference type="GO" id="GO:0004622">
    <property type="term" value="F:phosphatidylcholine lysophospholipase activity"/>
    <property type="evidence" value="ECO:0007669"/>
    <property type="project" value="TreeGrafter"/>
</dbReference>
<dbReference type="InterPro" id="IPR036582">
    <property type="entry name" value="Mao_N_sf"/>
</dbReference>
<dbReference type="InterPro" id="IPR051532">
    <property type="entry name" value="Ester_Hydrolysis_Enzymes"/>
</dbReference>
<dbReference type="InterPro" id="IPR036514">
    <property type="entry name" value="SGNH_hydro_sf"/>
</dbReference>
<dbReference type="Pfam" id="PF13472">
    <property type="entry name" value="Lipase_GDSL_2"/>
    <property type="match status" value="1"/>
</dbReference>
<name>A0A1G7QGX4_9BACL</name>
<gene>
    <name evidence="4" type="ORF">SAMN04488542_12233</name>
</gene>
<dbReference type="InterPro" id="IPR013830">
    <property type="entry name" value="SGNH_hydro"/>
</dbReference>
<evidence type="ECO:0000259" key="2">
    <source>
        <dbReference type="Pfam" id="PF07833"/>
    </source>
</evidence>
<feature type="chain" id="PRO_5011495070" evidence="1">
    <location>
        <begin position="28"/>
        <end position="418"/>
    </location>
</feature>
<dbReference type="EMBL" id="FNBG01000022">
    <property type="protein sequence ID" value="SDF97752.1"/>
    <property type="molecule type" value="Genomic_DNA"/>
</dbReference>
<dbReference type="InterPro" id="IPR012854">
    <property type="entry name" value="Cu_amine_oxidase-like_N"/>
</dbReference>
<reference evidence="4 5" key="1">
    <citation type="submission" date="2016-10" db="EMBL/GenBank/DDBJ databases">
        <authorList>
            <person name="de Groot N.N."/>
        </authorList>
    </citation>
    <scope>NUCLEOTIDE SEQUENCE [LARGE SCALE GENOMIC DNA]</scope>
    <source>
        <strain evidence="4 5">DSM 28129</strain>
    </source>
</reference>
<evidence type="ECO:0000313" key="4">
    <source>
        <dbReference type="EMBL" id="SDF97752.1"/>
    </source>
</evidence>
<dbReference type="PANTHER" id="PTHR30383:SF27">
    <property type="entry name" value="SPORE GERMINATION LIPASE LIPC"/>
    <property type="match status" value="1"/>
</dbReference>
<keyword evidence="1" id="KW-0732">Signal</keyword>
<evidence type="ECO:0000259" key="3">
    <source>
        <dbReference type="Pfam" id="PF13472"/>
    </source>
</evidence>
<feature type="signal peptide" evidence="1">
    <location>
        <begin position="1"/>
        <end position="27"/>
    </location>
</feature>
<dbReference type="SUPFAM" id="SSF52266">
    <property type="entry name" value="SGNH hydrolase"/>
    <property type="match status" value="1"/>
</dbReference>
<dbReference type="Proteomes" id="UP000198972">
    <property type="component" value="Unassembled WGS sequence"/>
</dbReference>
<accession>A0A1G7QGX4</accession>
<proteinExistence type="predicted"/>
<dbReference type="AlphaFoldDB" id="A0A1G7QGX4"/>
<feature type="domain" description="SGNH hydrolase-type esterase" evidence="3">
    <location>
        <begin position="44"/>
        <end position="276"/>
    </location>
</feature>
<protein>
    <submittedName>
        <fullName evidence="4">Lysophospholipase L1</fullName>
    </submittedName>
</protein>
<evidence type="ECO:0000313" key="5">
    <source>
        <dbReference type="Proteomes" id="UP000198972"/>
    </source>
</evidence>
<dbReference type="STRING" id="670482.SAMN04488542_12233"/>
<keyword evidence="5" id="KW-1185">Reference proteome</keyword>
<dbReference type="Gene3D" id="3.40.50.1110">
    <property type="entry name" value="SGNH hydrolase"/>
    <property type="match status" value="1"/>
</dbReference>
<dbReference type="Gene3D" id="3.30.457.10">
    <property type="entry name" value="Copper amine oxidase-like, N-terminal domain"/>
    <property type="match status" value="1"/>
</dbReference>